<dbReference type="GO" id="GO:0043190">
    <property type="term" value="C:ATP-binding cassette (ABC) transporter complex"/>
    <property type="evidence" value="ECO:0007669"/>
    <property type="project" value="InterPro"/>
</dbReference>
<comment type="similarity">
    <text evidence="7">Belongs to the ABC transporter superfamily. Spermidine/putrescine importer (TC 3.A.1.11.1) family.</text>
</comment>
<dbReference type="GO" id="GO:0015594">
    <property type="term" value="F:ABC-type putrescine transporter activity"/>
    <property type="evidence" value="ECO:0007669"/>
    <property type="project" value="InterPro"/>
</dbReference>
<dbReference type="EC" id="7.6.2.11" evidence="7"/>
<dbReference type="FunFam" id="3.40.50.300:FF:000133">
    <property type="entry name" value="Spermidine/putrescine import ATP-binding protein PotA"/>
    <property type="match status" value="1"/>
</dbReference>
<dbReference type="PROSITE" id="PS50893">
    <property type="entry name" value="ABC_TRANSPORTER_2"/>
    <property type="match status" value="1"/>
</dbReference>
<protein>
    <recommendedName>
        <fullName evidence="7">Spermidine/putrescine import ATP-binding protein PotA</fullName>
        <ecNumber evidence="7">7.6.2.11</ecNumber>
    </recommendedName>
</protein>
<comment type="catalytic activity">
    <reaction evidence="7">
        <text>ATP + H2O + polyamine-[polyamine-binding protein]Side 1 = ADP + phosphate + polyamineSide 2 + [polyamine-binding protein]Side 1.</text>
        <dbReference type="EC" id="7.6.2.11"/>
    </reaction>
</comment>
<evidence type="ECO:0000256" key="2">
    <source>
        <dbReference type="ARBA" id="ARBA00022475"/>
    </source>
</evidence>
<dbReference type="PANTHER" id="PTHR42781:SF4">
    <property type="entry name" value="SPERMIDINE_PUTRESCINE IMPORT ATP-BINDING PROTEIN POTA"/>
    <property type="match status" value="1"/>
</dbReference>
<evidence type="ECO:0000259" key="8">
    <source>
        <dbReference type="PROSITE" id="PS50893"/>
    </source>
</evidence>
<dbReference type="RefSeq" id="WP_099200960.1">
    <property type="nucleotide sequence ID" value="NZ_JBIRXA010000029.1"/>
</dbReference>
<accession>A0A2G1XCQ8</accession>
<dbReference type="PANTHER" id="PTHR42781">
    <property type="entry name" value="SPERMIDINE/PUTRESCINE IMPORT ATP-BINDING PROTEIN POTA"/>
    <property type="match status" value="1"/>
</dbReference>
<dbReference type="Pfam" id="PF08402">
    <property type="entry name" value="TOBE_2"/>
    <property type="match status" value="1"/>
</dbReference>
<evidence type="ECO:0000313" key="9">
    <source>
        <dbReference type="EMBL" id="PHQ49000.1"/>
    </source>
</evidence>
<evidence type="ECO:0000256" key="1">
    <source>
        <dbReference type="ARBA" id="ARBA00022448"/>
    </source>
</evidence>
<dbReference type="InterPro" id="IPR005893">
    <property type="entry name" value="PotA-like"/>
</dbReference>
<organism evidence="9 10">
    <name type="scientific">Streptomyces cinnamoneus</name>
    <name type="common">Streptoverticillium cinnamoneum</name>
    <dbReference type="NCBI Taxonomy" id="53446"/>
    <lineage>
        <taxon>Bacteria</taxon>
        <taxon>Bacillati</taxon>
        <taxon>Actinomycetota</taxon>
        <taxon>Actinomycetes</taxon>
        <taxon>Kitasatosporales</taxon>
        <taxon>Streptomycetaceae</taxon>
        <taxon>Streptomyces</taxon>
        <taxon>Streptomyces cinnamoneus group</taxon>
    </lineage>
</organism>
<gene>
    <name evidence="7" type="primary">potA</name>
    <name evidence="9" type="ORF">BLA24_23135</name>
</gene>
<dbReference type="GO" id="GO:0005524">
    <property type="term" value="F:ATP binding"/>
    <property type="evidence" value="ECO:0007669"/>
    <property type="project" value="UniProtKB-KW"/>
</dbReference>
<name>A0A2G1XCQ8_STRCJ</name>
<dbReference type="InterPro" id="IPR013611">
    <property type="entry name" value="Transp-assoc_OB_typ2"/>
</dbReference>
<dbReference type="Gene3D" id="2.40.50.100">
    <property type="match status" value="1"/>
</dbReference>
<keyword evidence="1 7" id="KW-0813">Transport</keyword>
<keyword evidence="5 7" id="KW-1278">Translocase</keyword>
<comment type="subunit">
    <text evidence="7">The complex is composed of two ATP-binding proteins (PotA), two transmembrane proteins (PotB and PotC) and a solute-binding protein (PotD).</text>
</comment>
<dbReference type="InterPro" id="IPR003439">
    <property type="entry name" value="ABC_transporter-like_ATP-bd"/>
</dbReference>
<evidence type="ECO:0000256" key="5">
    <source>
        <dbReference type="ARBA" id="ARBA00022967"/>
    </source>
</evidence>
<dbReference type="InterPro" id="IPR027417">
    <property type="entry name" value="P-loop_NTPase"/>
</dbReference>
<dbReference type="Pfam" id="PF00005">
    <property type="entry name" value="ABC_tran"/>
    <property type="match status" value="1"/>
</dbReference>
<dbReference type="InterPro" id="IPR017879">
    <property type="entry name" value="PotA_ATP-bd"/>
</dbReference>
<dbReference type="EMBL" id="NHZO01000154">
    <property type="protein sequence ID" value="PHQ49000.1"/>
    <property type="molecule type" value="Genomic_DNA"/>
</dbReference>
<dbReference type="GO" id="GO:0016887">
    <property type="term" value="F:ATP hydrolysis activity"/>
    <property type="evidence" value="ECO:0007669"/>
    <property type="project" value="InterPro"/>
</dbReference>
<comment type="function">
    <text evidence="7">Part of the ABC transporter complex PotABCD involved in spermidine/putrescine import. Responsible for energy coupling to the transport system.</text>
</comment>
<proteinExistence type="inferred from homology"/>
<dbReference type="InterPro" id="IPR017871">
    <property type="entry name" value="ABC_transporter-like_CS"/>
</dbReference>
<dbReference type="AlphaFoldDB" id="A0A2G1XCQ8"/>
<dbReference type="InterPro" id="IPR050093">
    <property type="entry name" value="ABC_SmlMolc_Importer"/>
</dbReference>
<comment type="caution">
    <text evidence="9">The sequence shown here is derived from an EMBL/GenBank/DDBJ whole genome shotgun (WGS) entry which is preliminary data.</text>
</comment>
<keyword evidence="4 7" id="KW-0067">ATP-binding</keyword>
<keyword evidence="3 7" id="KW-0547">Nucleotide-binding</keyword>
<dbReference type="SMART" id="SM00382">
    <property type="entry name" value="AAA"/>
    <property type="match status" value="1"/>
</dbReference>
<dbReference type="PROSITE" id="PS00211">
    <property type="entry name" value="ABC_TRANSPORTER_1"/>
    <property type="match status" value="1"/>
</dbReference>
<evidence type="ECO:0000256" key="4">
    <source>
        <dbReference type="ARBA" id="ARBA00022840"/>
    </source>
</evidence>
<dbReference type="Proteomes" id="UP000222531">
    <property type="component" value="Unassembled WGS sequence"/>
</dbReference>
<dbReference type="OrthoDB" id="9802264at2"/>
<keyword evidence="6 7" id="KW-0472">Membrane</keyword>
<keyword evidence="2 7" id="KW-1003">Cell membrane</keyword>
<sequence>MTAPATTSGTPGTAVRLTGISKTFGGFTAVHPLDLSVPAGSFFALLGASGCGKTTTLRMIAGLEEPTTGTVELAGRDVTALPPHKRPVNTVFQSYALFPHLDVYENVAFGLRRRGVTSVKKQVGEMLDLVQLGDLARRRPQQLSGGQQQRVAVARALINHPDVLLLDEPLGALDLKLRRQMQLELKRIQTEVGITFIHVTHDQEEAMTMADTVAVMNAGRVEQLGAPADLYETPRTTFVANFLGTSNLITADVVGTAGDAVLLRAGDTKLTLPATRCTAIARTGEKLLVGIRPEKITLTHADDAGTVPGDRNRVTGRIAQSSFTGVSTQYLVDSAVGAGLSVYEQNVERDARLVPGADVVLHWNPGHSFGLDAAQNVEAGTDVEAEGAG</sequence>
<dbReference type="NCBIfam" id="TIGR01187">
    <property type="entry name" value="potA"/>
    <property type="match status" value="1"/>
</dbReference>
<keyword evidence="10" id="KW-1185">Reference proteome</keyword>
<evidence type="ECO:0000256" key="3">
    <source>
        <dbReference type="ARBA" id="ARBA00022741"/>
    </source>
</evidence>
<dbReference type="InterPro" id="IPR008995">
    <property type="entry name" value="Mo/tungstate-bd_C_term_dom"/>
</dbReference>
<reference evidence="9 10" key="1">
    <citation type="journal article" date="2017" name="Biochemistry">
        <title>Identification of the Biosynthetic Pathway for the Antibiotic Bicyclomycin.</title>
        <authorList>
            <person name="Patteson J."/>
            <person name="Cai W."/>
            <person name="Johnson R.A."/>
            <person name="Santa Maria K."/>
            <person name="Li B."/>
        </authorList>
    </citation>
    <scope>NUCLEOTIDE SEQUENCE [LARGE SCALE GENOMIC DNA]</scope>
    <source>
        <strain evidence="9 10">ATCC 21532</strain>
    </source>
</reference>
<dbReference type="InterPro" id="IPR003593">
    <property type="entry name" value="AAA+_ATPase"/>
</dbReference>
<dbReference type="Gene3D" id="3.40.50.300">
    <property type="entry name" value="P-loop containing nucleotide triphosphate hydrolases"/>
    <property type="match status" value="1"/>
</dbReference>
<dbReference type="SUPFAM" id="SSF52540">
    <property type="entry name" value="P-loop containing nucleoside triphosphate hydrolases"/>
    <property type="match status" value="1"/>
</dbReference>
<dbReference type="SUPFAM" id="SSF50331">
    <property type="entry name" value="MOP-like"/>
    <property type="match status" value="1"/>
</dbReference>
<dbReference type="CDD" id="cd03300">
    <property type="entry name" value="ABC_PotA_N"/>
    <property type="match status" value="1"/>
</dbReference>
<evidence type="ECO:0000256" key="6">
    <source>
        <dbReference type="ARBA" id="ARBA00023136"/>
    </source>
</evidence>
<feature type="domain" description="ABC transporter" evidence="8">
    <location>
        <begin position="15"/>
        <end position="243"/>
    </location>
</feature>
<evidence type="ECO:0000256" key="7">
    <source>
        <dbReference type="RuleBase" id="RU364083"/>
    </source>
</evidence>
<evidence type="ECO:0000313" key="10">
    <source>
        <dbReference type="Proteomes" id="UP000222531"/>
    </source>
</evidence>